<gene>
    <name evidence="2" type="ORF">M404DRAFT_30128</name>
</gene>
<keyword evidence="3" id="KW-1185">Reference proteome</keyword>
<dbReference type="EMBL" id="KN832001">
    <property type="protein sequence ID" value="KIN99870.1"/>
    <property type="molecule type" value="Genomic_DNA"/>
</dbReference>
<feature type="region of interest" description="Disordered" evidence="1">
    <location>
        <begin position="175"/>
        <end position="207"/>
    </location>
</feature>
<protein>
    <submittedName>
        <fullName evidence="2">Uncharacterized protein</fullName>
    </submittedName>
</protein>
<dbReference type="InParanoid" id="A0A0C3NX16"/>
<organism evidence="2 3">
    <name type="scientific">Pisolithus tinctorius Marx 270</name>
    <dbReference type="NCBI Taxonomy" id="870435"/>
    <lineage>
        <taxon>Eukaryota</taxon>
        <taxon>Fungi</taxon>
        <taxon>Dikarya</taxon>
        <taxon>Basidiomycota</taxon>
        <taxon>Agaricomycotina</taxon>
        <taxon>Agaricomycetes</taxon>
        <taxon>Agaricomycetidae</taxon>
        <taxon>Boletales</taxon>
        <taxon>Sclerodermatineae</taxon>
        <taxon>Pisolithaceae</taxon>
        <taxon>Pisolithus</taxon>
    </lineage>
</organism>
<dbReference type="OrthoDB" id="2684301at2759"/>
<dbReference type="Proteomes" id="UP000054217">
    <property type="component" value="Unassembled WGS sequence"/>
</dbReference>
<dbReference type="STRING" id="870435.A0A0C3NX16"/>
<evidence type="ECO:0000313" key="2">
    <source>
        <dbReference type="EMBL" id="KIN99870.1"/>
    </source>
</evidence>
<reference evidence="2 3" key="1">
    <citation type="submission" date="2014-04" db="EMBL/GenBank/DDBJ databases">
        <authorList>
            <consortium name="DOE Joint Genome Institute"/>
            <person name="Kuo A."/>
            <person name="Kohler A."/>
            <person name="Costa M.D."/>
            <person name="Nagy L.G."/>
            <person name="Floudas D."/>
            <person name="Copeland A."/>
            <person name="Barry K.W."/>
            <person name="Cichocki N."/>
            <person name="Veneault-Fourrey C."/>
            <person name="LaButti K."/>
            <person name="Lindquist E.A."/>
            <person name="Lipzen A."/>
            <person name="Lundell T."/>
            <person name="Morin E."/>
            <person name="Murat C."/>
            <person name="Sun H."/>
            <person name="Tunlid A."/>
            <person name="Henrissat B."/>
            <person name="Grigoriev I.V."/>
            <person name="Hibbett D.S."/>
            <person name="Martin F."/>
            <person name="Nordberg H.P."/>
            <person name="Cantor M.N."/>
            <person name="Hua S.X."/>
        </authorList>
    </citation>
    <scope>NUCLEOTIDE SEQUENCE [LARGE SCALE GENOMIC DNA]</scope>
    <source>
        <strain evidence="2 3">Marx 270</strain>
    </source>
</reference>
<evidence type="ECO:0000256" key="1">
    <source>
        <dbReference type="SAM" id="MobiDB-lite"/>
    </source>
</evidence>
<name>A0A0C3NX16_PISTI</name>
<reference evidence="3" key="2">
    <citation type="submission" date="2015-01" db="EMBL/GenBank/DDBJ databases">
        <title>Evolutionary Origins and Diversification of the Mycorrhizal Mutualists.</title>
        <authorList>
            <consortium name="DOE Joint Genome Institute"/>
            <consortium name="Mycorrhizal Genomics Consortium"/>
            <person name="Kohler A."/>
            <person name="Kuo A."/>
            <person name="Nagy L.G."/>
            <person name="Floudas D."/>
            <person name="Copeland A."/>
            <person name="Barry K.W."/>
            <person name="Cichocki N."/>
            <person name="Veneault-Fourrey C."/>
            <person name="LaButti K."/>
            <person name="Lindquist E.A."/>
            <person name="Lipzen A."/>
            <person name="Lundell T."/>
            <person name="Morin E."/>
            <person name="Murat C."/>
            <person name="Riley R."/>
            <person name="Ohm R."/>
            <person name="Sun H."/>
            <person name="Tunlid A."/>
            <person name="Henrissat B."/>
            <person name="Grigoriev I.V."/>
            <person name="Hibbett D.S."/>
            <person name="Martin F."/>
        </authorList>
    </citation>
    <scope>NUCLEOTIDE SEQUENCE [LARGE SCALE GENOMIC DNA]</scope>
    <source>
        <strain evidence="3">Marx 270</strain>
    </source>
</reference>
<evidence type="ECO:0000313" key="3">
    <source>
        <dbReference type="Proteomes" id="UP000054217"/>
    </source>
</evidence>
<feature type="compositionally biased region" description="Polar residues" evidence="1">
    <location>
        <begin position="175"/>
        <end position="185"/>
    </location>
</feature>
<accession>A0A0C3NX16</accession>
<dbReference type="AlphaFoldDB" id="A0A0C3NX16"/>
<proteinExistence type="predicted"/>
<dbReference type="HOGENOM" id="CLU_118685_0_0_1"/>
<sequence length="207" mass="23549">MAGGCPKKKQKNISGFCGQQKKLPELQNRSEMDPILLAVNLELENQDDDNIQGELDTYGLKTNFEEEYCGNYATDESDVDEEVELGHLNDKEFSQKLAEMVAREGDMDLDWIPEGLRRQQQKHAAMHRPRPITYKIGPDVMSKSERTRSRYRVQWKSQTNLDAFGFKKALSNASTCHPVTSSASNMPKLHLVDQSHNSRHNSEQAIP</sequence>